<sequence>MTKRNRKQKAGLQSVKSVAGSEFSKELATSKANQKAEKTRPN</sequence>
<proteinExistence type="predicted"/>
<reference evidence="2 3" key="1">
    <citation type="submission" date="2021-01" db="EMBL/GenBank/DDBJ databases">
        <title>Genomic Encyclopedia of Type Strains, Phase IV (KMG-IV): sequencing the most valuable type-strain genomes for metagenomic binning, comparative biology and taxonomic classification.</title>
        <authorList>
            <person name="Goeker M."/>
        </authorList>
    </citation>
    <scope>NUCLEOTIDE SEQUENCE [LARGE SCALE GENOMIC DNA]</scope>
    <source>
        <strain evidence="2 3">DSM 104297</strain>
    </source>
</reference>
<dbReference type="RefSeq" id="WP_275580400.1">
    <property type="nucleotide sequence ID" value="NZ_JAFBFC010000001.1"/>
</dbReference>
<evidence type="ECO:0000313" key="3">
    <source>
        <dbReference type="Proteomes" id="UP000809829"/>
    </source>
</evidence>
<evidence type="ECO:0008006" key="4">
    <source>
        <dbReference type="Google" id="ProtNLM"/>
    </source>
</evidence>
<organism evidence="2 3">
    <name type="scientific">Priestia iocasae</name>
    <dbReference type="NCBI Taxonomy" id="2291674"/>
    <lineage>
        <taxon>Bacteria</taxon>
        <taxon>Bacillati</taxon>
        <taxon>Bacillota</taxon>
        <taxon>Bacilli</taxon>
        <taxon>Bacillales</taxon>
        <taxon>Bacillaceae</taxon>
        <taxon>Priestia</taxon>
    </lineage>
</organism>
<dbReference type="Proteomes" id="UP000809829">
    <property type="component" value="Unassembled WGS sequence"/>
</dbReference>
<keyword evidence="3" id="KW-1185">Reference proteome</keyword>
<protein>
    <recommendedName>
        <fullName evidence="4">YuzL family protein</fullName>
    </recommendedName>
</protein>
<accession>A0ABS2QRV9</accession>
<feature type="region of interest" description="Disordered" evidence="1">
    <location>
        <begin position="1"/>
        <end position="42"/>
    </location>
</feature>
<gene>
    <name evidence="2" type="ORF">JOC83_001012</name>
</gene>
<evidence type="ECO:0000313" key="2">
    <source>
        <dbReference type="EMBL" id="MBM7702186.1"/>
    </source>
</evidence>
<evidence type="ECO:0000256" key="1">
    <source>
        <dbReference type="SAM" id="MobiDB-lite"/>
    </source>
</evidence>
<dbReference type="EMBL" id="JAFBFC010000001">
    <property type="protein sequence ID" value="MBM7702186.1"/>
    <property type="molecule type" value="Genomic_DNA"/>
</dbReference>
<name>A0ABS2QRV9_9BACI</name>
<comment type="caution">
    <text evidence="2">The sequence shown here is derived from an EMBL/GenBank/DDBJ whole genome shotgun (WGS) entry which is preliminary data.</text>
</comment>